<evidence type="ECO:0000256" key="1">
    <source>
        <dbReference type="ARBA" id="ARBA00001933"/>
    </source>
</evidence>
<keyword evidence="3" id="KW-0210">Decarboxylase</keyword>
<accession>A0ABV3YZC0</accession>
<dbReference type="GO" id="GO:0008483">
    <property type="term" value="F:transaminase activity"/>
    <property type="evidence" value="ECO:0007669"/>
    <property type="project" value="UniProtKB-KW"/>
</dbReference>
<dbReference type="Gene3D" id="3.40.640.10">
    <property type="entry name" value="Type I PLP-dependent aspartate aminotransferase-like (Major domain)"/>
    <property type="match status" value="1"/>
</dbReference>
<name>A0ABV3YZC0_9PSED</name>
<keyword evidence="8" id="KW-1185">Reference proteome</keyword>
<dbReference type="SUPFAM" id="SSF53383">
    <property type="entry name" value="PLP-dependent transferases"/>
    <property type="match status" value="1"/>
</dbReference>
<comment type="cofactor">
    <cofactor evidence="1 6">
        <name>pyridoxal 5'-phosphate</name>
        <dbReference type="ChEBI" id="CHEBI:597326"/>
    </cofactor>
</comment>
<evidence type="ECO:0000313" key="8">
    <source>
        <dbReference type="Proteomes" id="UP001560296"/>
    </source>
</evidence>
<proteinExistence type="inferred from homology"/>
<keyword evidence="7" id="KW-0808">Transferase</keyword>
<dbReference type="Pfam" id="PF00282">
    <property type="entry name" value="Pyridoxal_deC"/>
    <property type="match status" value="1"/>
</dbReference>
<keyword evidence="7" id="KW-0032">Aminotransferase</keyword>
<dbReference type="InterPro" id="IPR015422">
    <property type="entry name" value="PyrdxlP-dep_Trfase_small"/>
</dbReference>
<evidence type="ECO:0000313" key="7">
    <source>
        <dbReference type="EMBL" id="MEX6504459.1"/>
    </source>
</evidence>
<dbReference type="InterPro" id="IPR010977">
    <property type="entry name" value="Aromatic_deC"/>
</dbReference>
<protein>
    <submittedName>
        <fullName evidence="7">Aspartate aminotransferase family protein</fullName>
    </submittedName>
</protein>
<reference evidence="7 8" key="1">
    <citation type="submission" date="2024-07" db="EMBL/GenBank/DDBJ databases">
        <authorList>
            <person name="Li M."/>
        </authorList>
    </citation>
    <scope>NUCLEOTIDE SEQUENCE [LARGE SCALE GENOMIC DNA]</scope>
    <source>
        <strain evidence="7 8">25A3E</strain>
    </source>
</reference>
<keyword evidence="5 6" id="KW-0456">Lyase</keyword>
<dbReference type="InterPro" id="IPR002129">
    <property type="entry name" value="PyrdxlP-dep_de-COase"/>
</dbReference>
<dbReference type="EMBL" id="JBFTEG010000027">
    <property type="protein sequence ID" value="MEX6504459.1"/>
    <property type="molecule type" value="Genomic_DNA"/>
</dbReference>
<dbReference type="InterPro" id="IPR015424">
    <property type="entry name" value="PyrdxlP-dep_Trfase"/>
</dbReference>
<evidence type="ECO:0000256" key="2">
    <source>
        <dbReference type="ARBA" id="ARBA00009533"/>
    </source>
</evidence>
<sequence length="454" mass="48321">MNSPSDERHLLAEADRRALAYVDGIATRPVFPPSSAIEALQAFDEPLPATGYPCEQVLQRLDDIGSPATVASNGPRYFGFVIGATLPAAAAAERLVLAWDQCASSFDNSPVADTLERIAGRWALELLGLPQESAVGFGTSATACTLACLSAARRSLLARQGWDFDGDGLAGAPAVRVVVSASCHITVKKALRILGFGTNHLIVAPTDAEGRVDPAQLPALDASTILCLQAGEVNTGEFDPFAELIPRAKAAGSWVHVDGAFGLWARASSSASLAAGVELADSWTTDGHKWLNTPYDGAMAICRDADALASAMNSDAAYASASKDAQKNLSLEFSRRARGVPIWAALASLGREGLRRMIDTHIRQARHLGARLQQAGYQVLNRVVLNQVLVRADTDAQTQAIRQAAQESGQVWFGPTVWQGRPAFRLSVSSWRTSDADIEALIELLVELKEQTPA</sequence>
<dbReference type="RefSeq" id="WP_369289394.1">
    <property type="nucleotide sequence ID" value="NZ_JBFTEG010000027.1"/>
</dbReference>
<dbReference type="PANTHER" id="PTHR11999">
    <property type="entry name" value="GROUP II PYRIDOXAL-5-PHOSPHATE DECARBOXYLASE"/>
    <property type="match status" value="1"/>
</dbReference>
<comment type="caution">
    <text evidence="7">The sequence shown here is derived from an EMBL/GenBank/DDBJ whole genome shotgun (WGS) entry which is preliminary data.</text>
</comment>
<dbReference type="Gene3D" id="3.90.1150.10">
    <property type="entry name" value="Aspartate Aminotransferase, domain 1"/>
    <property type="match status" value="1"/>
</dbReference>
<dbReference type="Proteomes" id="UP001560296">
    <property type="component" value="Unassembled WGS sequence"/>
</dbReference>
<organism evidence="7 8">
    <name type="scientific">Pseudomonas zhanjiangensis</name>
    <dbReference type="NCBI Taxonomy" id="3239015"/>
    <lineage>
        <taxon>Bacteria</taxon>
        <taxon>Pseudomonadati</taxon>
        <taxon>Pseudomonadota</taxon>
        <taxon>Gammaproteobacteria</taxon>
        <taxon>Pseudomonadales</taxon>
        <taxon>Pseudomonadaceae</taxon>
        <taxon>Pseudomonas</taxon>
    </lineage>
</organism>
<dbReference type="PANTHER" id="PTHR11999:SF70">
    <property type="entry name" value="MIP05841P"/>
    <property type="match status" value="1"/>
</dbReference>
<gene>
    <name evidence="7" type="ORF">AB5S05_20595</name>
</gene>
<evidence type="ECO:0000256" key="6">
    <source>
        <dbReference type="RuleBase" id="RU000382"/>
    </source>
</evidence>
<evidence type="ECO:0000256" key="5">
    <source>
        <dbReference type="ARBA" id="ARBA00023239"/>
    </source>
</evidence>
<dbReference type="InterPro" id="IPR015421">
    <property type="entry name" value="PyrdxlP-dep_Trfase_major"/>
</dbReference>
<evidence type="ECO:0000256" key="3">
    <source>
        <dbReference type="ARBA" id="ARBA00022793"/>
    </source>
</evidence>
<keyword evidence="4 6" id="KW-0663">Pyridoxal phosphate</keyword>
<comment type="similarity">
    <text evidence="2 6">Belongs to the group II decarboxylase family.</text>
</comment>
<evidence type="ECO:0000256" key="4">
    <source>
        <dbReference type="ARBA" id="ARBA00022898"/>
    </source>
</evidence>